<organism evidence="2 3">
    <name type="scientific">Mycoplasmopsis bovis</name>
    <name type="common">Mycoplasma bovis</name>
    <dbReference type="NCBI Taxonomy" id="28903"/>
    <lineage>
        <taxon>Bacteria</taxon>
        <taxon>Bacillati</taxon>
        <taxon>Mycoplasmatota</taxon>
        <taxon>Mycoplasmoidales</taxon>
        <taxon>Metamycoplasmataceae</taxon>
        <taxon>Mycoplasmopsis</taxon>
    </lineage>
</organism>
<dbReference type="Proteomes" id="UP000596039">
    <property type="component" value="Chromosome"/>
</dbReference>
<dbReference type="STRING" id="28903.B0W43_00310"/>
<accession>A0A2N8U1D4</accession>
<evidence type="ECO:0008006" key="5">
    <source>
        <dbReference type="Google" id="ProtNLM"/>
    </source>
</evidence>
<reference evidence="1 4" key="2">
    <citation type="journal article" date="2020" name="Vet. Res.">
        <title>Phylogenomic analysis of Mycoplasma bovis from Belgian veal, dairy and beef herds.</title>
        <authorList>
            <person name="Bokma J."/>
            <person name="Vereecke N."/>
            <person name="De Bleecker K."/>
            <person name="Callens J."/>
            <person name="Ribbens S."/>
            <person name="Nauwynck H."/>
            <person name="Haesebrouck F."/>
            <person name="Theuns S."/>
            <person name="Boyen F."/>
            <person name="Pardon B."/>
        </authorList>
    </citation>
    <scope>NUCLEOTIDE SEQUENCE [LARGE SCALE GENOMIC DNA]</scope>
    <source>
        <strain evidence="1 4">Mb222</strain>
    </source>
</reference>
<protein>
    <recommendedName>
        <fullName evidence="5">Transposase</fullName>
    </recommendedName>
</protein>
<dbReference type="RefSeq" id="WP_013456626.1">
    <property type="nucleotide sequence ID" value="NZ_CP022589.1"/>
</dbReference>
<sequence>MENENKFCSIFAHYAIFINSVKSISLIKQNSSSDLKLRIRIIMNTKFLIHSLGLNYCKTLFRKYRKNINGLIKDILTKELTEEQILNDIPKSKQKYFAKKLESIKILTNSFVLPFPNNDYSNVFEYFKIKPETNNDTAYNHCQLVAVSKADSNNKRMVLYGISSSLYEFKHTKDKKYFYNEDKSYINCVFLPISLKYRSFSPNELSQHYTKVDQSFLNKRNLKY</sequence>
<reference evidence="2 3" key="1">
    <citation type="submission" date="2016-06" db="EMBL/GenBank/DDBJ databases">
        <authorList>
            <person name="Kjaerup R.B."/>
            <person name="Dalgaard T.S."/>
            <person name="Juul-Madsen H.R."/>
        </authorList>
    </citation>
    <scope>NUCLEOTIDE SEQUENCE [LARGE SCALE GENOMIC DNA]</scope>
    <source>
        <strain evidence="2">JF4278</strain>
    </source>
</reference>
<name>A0A2N8U1D4_MYCBV</name>
<gene>
    <name evidence="1" type="ORF">HYD69_00280</name>
    <name evidence="2" type="ORF">MBOVJF4278_00030</name>
</gene>
<proteinExistence type="predicted"/>
<dbReference type="Proteomes" id="UP000233776">
    <property type="component" value="Chromosome I"/>
</dbReference>
<reference evidence="1" key="3">
    <citation type="submission" date="2021-04" db="EMBL/GenBank/DDBJ databases">
        <authorList>
            <person name="Vereecke N."/>
            <person name="Bokma J."/>
        </authorList>
    </citation>
    <scope>NUCLEOTIDE SEQUENCE</scope>
    <source>
        <strain evidence="1">Mb222</strain>
    </source>
</reference>
<evidence type="ECO:0000313" key="3">
    <source>
        <dbReference type="Proteomes" id="UP000233776"/>
    </source>
</evidence>
<dbReference type="AlphaFoldDB" id="A0A2N8U1D4"/>
<dbReference type="EMBL" id="LT578453">
    <property type="protein sequence ID" value="SBO45821.1"/>
    <property type="molecule type" value="Genomic_DNA"/>
</dbReference>
<evidence type="ECO:0000313" key="2">
    <source>
        <dbReference type="EMBL" id="SBO45821.1"/>
    </source>
</evidence>
<keyword evidence="4" id="KW-1185">Reference proteome</keyword>
<dbReference type="EMBL" id="CP058496">
    <property type="protein sequence ID" value="QQH49904.1"/>
    <property type="molecule type" value="Genomic_DNA"/>
</dbReference>
<dbReference type="GeneID" id="31507421"/>
<evidence type="ECO:0000313" key="1">
    <source>
        <dbReference type="EMBL" id="QQH49904.1"/>
    </source>
</evidence>
<evidence type="ECO:0000313" key="4">
    <source>
        <dbReference type="Proteomes" id="UP000596039"/>
    </source>
</evidence>